<comment type="catalytic activity">
    <reaction evidence="1">
        <text>ATP + protein L-histidine = ADP + protein N-phospho-L-histidine.</text>
        <dbReference type="EC" id="2.7.13.3"/>
    </reaction>
</comment>
<dbReference type="InterPro" id="IPR007891">
    <property type="entry name" value="CHASE3"/>
</dbReference>
<dbReference type="SUPFAM" id="SSF47384">
    <property type="entry name" value="Homodimeric domain of signal transducing histidine kinase"/>
    <property type="match status" value="1"/>
</dbReference>
<dbReference type="OrthoDB" id="9808408at2"/>
<dbReference type="InterPro" id="IPR004358">
    <property type="entry name" value="Sig_transdc_His_kin-like_C"/>
</dbReference>
<dbReference type="PANTHER" id="PTHR42878:SF15">
    <property type="entry name" value="BACTERIOPHYTOCHROME"/>
    <property type="match status" value="1"/>
</dbReference>
<dbReference type="SUPFAM" id="SSF55874">
    <property type="entry name" value="ATPase domain of HSP90 chaperone/DNA topoisomerase II/histidine kinase"/>
    <property type="match status" value="1"/>
</dbReference>
<protein>
    <recommendedName>
        <fullName evidence="2">histidine kinase</fullName>
        <ecNumber evidence="2">2.7.13.3</ecNumber>
    </recommendedName>
</protein>
<organism evidence="7 8">
    <name type="scientific">Luteimonas yindakuii</name>
    <dbReference type="NCBI Taxonomy" id="2565782"/>
    <lineage>
        <taxon>Bacteria</taxon>
        <taxon>Pseudomonadati</taxon>
        <taxon>Pseudomonadota</taxon>
        <taxon>Gammaproteobacteria</taxon>
        <taxon>Lysobacterales</taxon>
        <taxon>Lysobacteraceae</taxon>
        <taxon>Luteimonas</taxon>
    </lineage>
</organism>
<dbReference type="EC" id="2.7.13.3" evidence="2"/>
<evidence type="ECO:0000256" key="6">
    <source>
        <dbReference type="ARBA" id="ARBA00023136"/>
    </source>
</evidence>
<dbReference type="RefSeq" id="WP_134674324.1">
    <property type="nucleotide sequence ID" value="NZ_CP039383.2"/>
</dbReference>
<dbReference type="SMART" id="SM00387">
    <property type="entry name" value="HATPase_c"/>
    <property type="match status" value="1"/>
</dbReference>
<evidence type="ECO:0000313" key="7">
    <source>
        <dbReference type="EMBL" id="TKS54968.1"/>
    </source>
</evidence>
<dbReference type="Gene3D" id="3.30.565.10">
    <property type="entry name" value="Histidine kinase-like ATPase, C-terminal domain"/>
    <property type="match status" value="1"/>
</dbReference>
<evidence type="ECO:0000256" key="3">
    <source>
        <dbReference type="ARBA" id="ARBA00022553"/>
    </source>
</evidence>
<dbReference type="GO" id="GO:0030295">
    <property type="term" value="F:protein kinase activator activity"/>
    <property type="evidence" value="ECO:0007669"/>
    <property type="project" value="TreeGrafter"/>
</dbReference>
<dbReference type="EMBL" id="SPUH01000001">
    <property type="protein sequence ID" value="TKS54968.1"/>
    <property type="molecule type" value="Genomic_DNA"/>
</dbReference>
<dbReference type="SMART" id="SM00388">
    <property type="entry name" value="HisKA"/>
    <property type="match status" value="1"/>
</dbReference>
<dbReference type="FunFam" id="3.30.565.10:FF:000006">
    <property type="entry name" value="Sensor histidine kinase WalK"/>
    <property type="match status" value="1"/>
</dbReference>
<keyword evidence="4" id="KW-0808">Transferase</keyword>
<dbReference type="Pfam" id="PF08448">
    <property type="entry name" value="PAS_4"/>
    <property type="match status" value="1"/>
</dbReference>
<evidence type="ECO:0000313" key="8">
    <source>
        <dbReference type="Proteomes" id="UP000298681"/>
    </source>
</evidence>
<dbReference type="GO" id="GO:0005886">
    <property type="term" value="C:plasma membrane"/>
    <property type="evidence" value="ECO:0007669"/>
    <property type="project" value="UniProtKB-ARBA"/>
</dbReference>
<dbReference type="InterPro" id="IPR005467">
    <property type="entry name" value="His_kinase_dom"/>
</dbReference>
<dbReference type="NCBIfam" id="TIGR00229">
    <property type="entry name" value="sensory_box"/>
    <property type="match status" value="1"/>
</dbReference>
<dbReference type="InterPro" id="IPR036097">
    <property type="entry name" value="HisK_dim/P_sf"/>
</dbReference>
<dbReference type="CDD" id="cd00082">
    <property type="entry name" value="HisKA"/>
    <property type="match status" value="1"/>
</dbReference>
<dbReference type="InterPro" id="IPR035965">
    <property type="entry name" value="PAS-like_dom_sf"/>
</dbReference>
<dbReference type="SUPFAM" id="SSF55785">
    <property type="entry name" value="PYP-like sensor domain (PAS domain)"/>
    <property type="match status" value="1"/>
</dbReference>
<keyword evidence="6" id="KW-0472">Membrane</keyword>
<evidence type="ECO:0000256" key="2">
    <source>
        <dbReference type="ARBA" id="ARBA00012438"/>
    </source>
</evidence>
<dbReference type="PROSITE" id="PS50109">
    <property type="entry name" value="HIS_KIN"/>
    <property type="match status" value="1"/>
</dbReference>
<dbReference type="Pfam" id="PF02518">
    <property type="entry name" value="HATPase_c"/>
    <property type="match status" value="1"/>
</dbReference>
<comment type="caution">
    <text evidence="7">The sequence shown here is derived from an EMBL/GenBank/DDBJ whole genome shotgun (WGS) entry which is preliminary data.</text>
</comment>
<dbReference type="GO" id="GO:0000156">
    <property type="term" value="F:phosphorelay response regulator activity"/>
    <property type="evidence" value="ECO:0007669"/>
    <property type="project" value="TreeGrafter"/>
</dbReference>
<sequence>MFASPNPTTWSKLQLPGLVLAIAAIVIAPFLLTQAAALASRDAQRLVAHSLQVEARLSSLAADVRNLESSALGHAYGVQAQLLTERMDLSRPRIAPQLAELEELTRDNPVQQRLLGQFHSMLDLRLSEVERMMNAQRRPTTDEVATLLTRYPIHHLIEDINTEEHRLLQERQATAATAMRRADALGWFALAAQLVLLGTLAWFALRQGQQRLEAERDAVLASGRATVVLDTVREPIALVDADTRVLMYNAAFAELYGVDVEDARGQPLVEFGGGAWNDPQVLRRLTDVLTRGRELWDFEVTQRTADEVERVMLLSARRMVLPDSDDMAVLLTASDISAQKIHERQIRELNRQLEGKVEQVSDVNRELEAFSYSVSHDLRAPLRHIAGFADKLGRHIGDQADDKSSHYLEVISGSARRMSALIDDLLVYSRLGRSALRLQMVDVQSMVTDTRAMLDSNAHAENPDHGIVWDVGHLPVVIADENMLRQVWLNVLGNAVKYSANSEPARIRVSYEQTDDGGHLFHVTDNGAGFDMQYANKLFGVFQRLHAPSEFSGTGIGLASVRRVLSRHGGRIWAESEPGKGASFHFTLPATGEIATQPEKTQ</sequence>
<proteinExistence type="predicted"/>
<dbReference type="InterPro" id="IPR036890">
    <property type="entry name" value="HATPase_C_sf"/>
</dbReference>
<gene>
    <name evidence="7" type="ORF">E4582_09485</name>
</gene>
<accession>A0A4Z1RDR5</accession>
<evidence type="ECO:0000256" key="5">
    <source>
        <dbReference type="ARBA" id="ARBA00022777"/>
    </source>
</evidence>
<dbReference type="Gene3D" id="3.30.450.20">
    <property type="entry name" value="PAS domain"/>
    <property type="match status" value="1"/>
</dbReference>
<dbReference type="InterPro" id="IPR003661">
    <property type="entry name" value="HisK_dim/P_dom"/>
</dbReference>
<evidence type="ECO:0000256" key="4">
    <source>
        <dbReference type="ARBA" id="ARBA00022679"/>
    </source>
</evidence>
<dbReference type="AlphaFoldDB" id="A0A4Z1RDR5"/>
<dbReference type="GO" id="GO:0000155">
    <property type="term" value="F:phosphorelay sensor kinase activity"/>
    <property type="evidence" value="ECO:0007669"/>
    <property type="project" value="InterPro"/>
</dbReference>
<dbReference type="InterPro" id="IPR003594">
    <property type="entry name" value="HATPase_dom"/>
</dbReference>
<dbReference type="InterPro" id="IPR013656">
    <property type="entry name" value="PAS_4"/>
</dbReference>
<dbReference type="Pfam" id="PF00512">
    <property type="entry name" value="HisKA"/>
    <property type="match status" value="1"/>
</dbReference>
<dbReference type="PANTHER" id="PTHR42878">
    <property type="entry name" value="TWO-COMPONENT HISTIDINE KINASE"/>
    <property type="match status" value="1"/>
</dbReference>
<dbReference type="GO" id="GO:0007234">
    <property type="term" value="P:osmosensory signaling via phosphorelay pathway"/>
    <property type="evidence" value="ECO:0007669"/>
    <property type="project" value="TreeGrafter"/>
</dbReference>
<dbReference type="Proteomes" id="UP000298681">
    <property type="component" value="Unassembled WGS sequence"/>
</dbReference>
<evidence type="ECO:0000256" key="1">
    <source>
        <dbReference type="ARBA" id="ARBA00000085"/>
    </source>
</evidence>
<dbReference type="PROSITE" id="PS50112">
    <property type="entry name" value="PAS"/>
    <property type="match status" value="1"/>
</dbReference>
<reference evidence="7 8" key="1">
    <citation type="submission" date="2019-01" db="EMBL/GenBank/DDBJ databases">
        <authorList>
            <person name="Zhang S."/>
        </authorList>
    </citation>
    <scope>NUCLEOTIDE SEQUENCE [LARGE SCALE GENOMIC DNA]</scope>
    <source>
        <strain evidence="7 8">1626</strain>
    </source>
</reference>
<dbReference type="CDD" id="cd00130">
    <property type="entry name" value="PAS"/>
    <property type="match status" value="1"/>
</dbReference>
<dbReference type="InterPro" id="IPR000014">
    <property type="entry name" value="PAS"/>
</dbReference>
<dbReference type="SMART" id="SM00091">
    <property type="entry name" value="PAS"/>
    <property type="match status" value="1"/>
</dbReference>
<dbReference type="PRINTS" id="PR00344">
    <property type="entry name" value="BCTRLSENSOR"/>
</dbReference>
<dbReference type="InterPro" id="IPR050351">
    <property type="entry name" value="BphY/WalK/GraS-like"/>
</dbReference>
<name>A0A4Z1RDR5_9GAMM</name>
<dbReference type="Pfam" id="PF05227">
    <property type="entry name" value="CHASE3"/>
    <property type="match status" value="1"/>
</dbReference>
<keyword evidence="8" id="KW-1185">Reference proteome</keyword>
<keyword evidence="5" id="KW-0418">Kinase</keyword>
<keyword evidence="3" id="KW-0597">Phosphoprotein</keyword>
<dbReference type="FunFam" id="1.10.287.130:FF:000070">
    <property type="entry name" value="Histidine kinase sensor protein"/>
    <property type="match status" value="1"/>
</dbReference>
<dbReference type="Gene3D" id="1.10.287.130">
    <property type="match status" value="1"/>
</dbReference>